<feature type="active site" description="Proton acceptor" evidence="8">
    <location>
        <position position="237"/>
    </location>
</feature>
<feature type="domain" description="ENPP1-3/EXOG-like endonuclease/phosphodiesterase" evidence="12">
    <location>
        <begin position="173"/>
        <end position="364"/>
    </location>
</feature>
<keyword evidence="5 10" id="KW-0255">Endonuclease</keyword>
<evidence type="ECO:0000256" key="6">
    <source>
        <dbReference type="ARBA" id="ARBA00022801"/>
    </source>
</evidence>
<accession>A0A7V8FML5</accession>
<gene>
    <name evidence="14" type="primary">nucA</name>
    <name evidence="14" type="ORF">GAK30_02677</name>
</gene>
<keyword evidence="4 9" id="KW-0479">Metal-binding</keyword>
<dbReference type="SMART" id="SM00892">
    <property type="entry name" value="Endonuclease_NS"/>
    <property type="match status" value="1"/>
</dbReference>
<comment type="caution">
    <text evidence="14">The sequence shown here is derived from an EMBL/GenBank/DDBJ whole genome shotgun (WGS) entry which is preliminary data.</text>
</comment>
<evidence type="ECO:0000256" key="2">
    <source>
        <dbReference type="ARBA" id="ARBA00010052"/>
    </source>
</evidence>
<dbReference type="Gene3D" id="3.40.570.10">
    <property type="entry name" value="Extracellular Endonuclease, subunit A"/>
    <property type="match status" value="1"/>
</dbReference>
<dbReference type="AlphaFoldDB" id="A0A7V8FML5"/>
<feature type="region of interest" description="Disordered" evidence="11">
    <location>
        <begin position="1"/>
        <end position="27"/>
    </location>
</feature>
<evidence type="ECO:0000313" key="14">
    <source>
        <dbReference type="EMBL" id="KAF1020164.1"/>
    </source>
</evidence>
<dbReference type="InterPro" id="IPR001604">
    <property type="entry name" value="Endo_G_ENPP1-like_dom"/>
</dbReference>
<feature type="region of interest" description="Disordered" evidence="11">
    <location>
        <begin position="109"/>
        <end position="132"/>
    </location>
</feature>
<evidence type="ECO:0000256" key="4">
    <source>
        <dbReference type="ARBA" id="ARBA00022723"/>
    </source>
</evidence>
<dbReference type="GO" id="GO:0003676">
    <property type="term" value="F:nucleic acid binding"/>
    <property type="evidence" value="ECO:0007669"/>
    <property type="project" value="InterPro"/>
</dbReference>
<dbReference type="GO" id="GO:0046872">
    <property type="term" value="F:metal ion binding"/>
    <property type="evidence" value="ECO:0007669"/>
    <property type="project" value="UniProtKB-KW"/>
</dbReference>
<evidence type="ECO:0000256" key="10">
    <source>
        <dbReference type="RuleBase" id="RU366055"/>
    </source>
</evidence>
<proteinExistence type="inferred from homology"/>
<feature type="compositionally biased region" description="Low complexity" evidence="11">
    <location>
        <begin position="1"/>
        <end position="13"/>
    </location>
</feature>
<reference evidence="15" key="1">
    <citation type="journal article" date="2020" name="MBio">
        <title>Horizontal gene transfer to a defensive symbiont with a reduced genome amongst a multipartite beetle microbiome.</title>
        <authorList>
            <person name="Waterworth S.C."/>
            <person name="Florez L.V."/>
            <person name="Rees E.R."/>
            <person name="Hertweck C."/>
            <person name="Kaltenpoth M."/>
            <person name="Kwan J.C."/>
        </authorList>
    </citation>
    <scope>NUCLEOTIDE SEQUENCE [LARGE SCALE GENOMIC DNA]</scope>
</reference>
<evidence type="ECO:0000256" key="9">
    <source>
        <dbReference type="PIRSR" id="PIRSR640255-2"/>
    </source>
</evidence>
<feature type="domain" description="DNA/RNA non-specific endonuclease/pyrophosphatase/phosphodiesterase" evidence="13">
    <location>
        <begin position="172"/>
        <end position="364"/>
    </location>
</feature>
<dbReference type="InterPro" id="IPR040255">
    <property type="entry name" value="Non-specific_endonuclease"/>
</dbReference>
<dbReference type="GO" id="GO:0004521">
    <property type="term" value="F:RNA endonuclease activity"/>
    <property type="evidence" value="ECO:0007669"/>
    <property type="project" value="TreeGrafter"/>
</dbReference>
<comment type="similarity">
    <text evidence="2 10">Belongs to the DNA/RNA non-specific endonuclease family.</text>
</comment>
<evidence type="ECO:0000313" key="15">
    <source>
        <dbReference type="Proteomes" id="UP000461670"/>
    </source>
</evidence>
<dbReference type="PANTHER" id="PTHR13966:SF5">
    <property type="entry name" value="ENDONUCLEASE G, MITOCHONDRIAL"/>
    <property type="match status" value="1"/>
</dbReference>
<evidence type="ECO:0000256" key="7">
    <source>
        <dbReference type="ARBA" id="ARBA00022842"/>
    </source>
</evidence>
<evidence type="ECO:0000259" key="12">
    <source>
        <dbReference type="SMART" id="SM00477"/>
    </source>
</evidence>
<evidence type="ECO:0000256" key="5">
    <source>
        <dbReference type="ARBA" id="ARBA00022759"/>
    </source>
</evidence>
<dbReference type="PANTHER" id="PTHR13966">
    <property type="entry name" value="ENDONUCLEASE RELATED"/>
    <property type="match status" value="1"/>
</dbReference>
<dbReference type="Proteomes" id="UP000461670">
    <property type="component" value="Unassembled WGS sequence"/>
</dbReference>
<dbReference type="PROSITE" id="PS01070">
    <property type="entry name" value="NUCLEASE_NON_SPEC"/>
    <property type="match status" value="1"/>
</dbReference>
<evidence type="ECO:0000259" key="13">
    <source>
        <dbReference type="SMART" id="SM00892"/>
    </source>
</evidence>
<evidence type="ECO:0000256" key="11">
    <source>
        <dbReference type="SAM" id="MobiDB-lite"/>
    </source>
</evidence>
<feature type="compositionally biased region" description="Low complexity" evidence="11">
    <location>
        <begin position="116"/>
        <end position="128"/>
    </location>
</feature>
<dbReference type="InterPro" id="IPR018524">
    <property type="entry name" value="DNA/RNA_endonuclease_AS"/>
</dbReference>
<keyword evidence="6 10" id="KW-0378">Hydrolase</keyword>
<dbReference type="InterPro" id="IPR044925">
    <property type="entry name" value="His-Me_finger_sf"/>
</dbReference>
<protein>
    <recommendedName>
        <fullName evidence="10">Endonuclease</fullName>
        <ecNumber evidence="10">3.1.30.-</ecNumber>
    </recommendedName>
</protein>
<evidence type="ECO:0000256" key="3">
    <source>
        <dbReference type="ARBA" id="ARBA00022722"/>
    </source>
</evidence>
<organism evidence="14 15">
    <name type="scientific">Paracidovorax wautersii</name>
    <dbReference type="NCBI Taxonomy" id="1177982"/>
    <lineage>
        <taxon>Bacteria</taxon>
        <taxon>Pseudomonadati</taxon>
        <taxon>Pseudomonadota</taxon>
        <taxon>Betaproteobacteria</taxon>
        <taxon>Burkholderiales</taxon>
        <taxon>Comamonadaceae</taxon>
        <taxon>Paracidovorax</taxon>
    </lineage>
</organism>
<dbReference type="Pfam" id="PF01223">
    <property type="entry name" value="Endonuclease_NS"/>
    <property type="match status" value="1"/>
</dbReference>
<keyword evidence="7" id="KW-0460">Magnesium</keyword>
<feature type="binding site" evidence="9">
    <location>
        <position position="267"/>
    </location>
    <ligand>
        <name>Mg(2+)</name>
        <dbReference type="ChEBI" id="CHEBI:18420"/>
        <note>catalytic</note>
    </ligand>
</feature>
<comment type="cofactor">
    <cofactor evidence="1 10">
        <name>Mg(2+)</name>
        <dbReference type="ChEBI" id="CHEBI:18420"/>
    </cofactor>
</comment>
<evidence type="ECO:0000256" key="8">
    <source>
        <dbReference type="PIRSR" id="PIRSR640255-1"/>
    </source>
</evidence>
<dbReference type="EC" id="3.1.30.-" evidence="10"/>
<name>A0A7V8FML5_9BURK</name>
<keyword evidence="3 10" id="KW-0540">Nuclease</keyword>
<sequence length="369" mass="39567">MSARSKSSSSSAARARKSSSSKSAASRLSPKWLRAPLSQMSRQIGQAAVRWLGSRLGFLAAGVVAGTVGVSLPGPSVDEWERAWHRLPTAVSSTWDELLQPLVDLGHALRQDGSTPPAARSAPAAPVAHDGPAVARQMRPGRDFADCASQFPGSIAIRTQDVSAQWKPEALCFDGFAVLYSGLSKTPMVAVERLDAQGLKAAVSQSRTDEFFADERLPGGMRAELSDYAGSGYDRGHMAAAANRASMASMVQSFALSNMVPQDPTNNRKVWADLESDVRKFARRADGAVYVFSGPLFEGARRAIGADRIWVPSHLFKLVYDEAGQRAWAYVLPNTAEATLSAPMDYGSFVQRTGWNFLSAVPVRGGVAH</sequence>
<evidence type="ECO:0000256" key="1">
    <source>
        <dbReference type="ARBA" id="ARBA00001946"/>
    </source>
</evidence>
<dbReference type="GO" id="GO:0000014">
    <property type="term" value="F:single-stranded DNA endodeoxyribonuclease activity"/>
    <property type="evidence" value="ECO:0007669"/>
    <property type="project" value="TreeGrafter"/>
</dbReference>
<dbReference type="InterPro" id="IPR044929">
    <property type="entry name" value="DNA/RNA_non-sp_Endonuclease_sf"/>
</dbReference>
<dbReference type="EMBL" id="WNDQ01000040">
    <property type="protein sequence ID" value="KAF1020164.1"/>
    <property type="molecule type" value="Genomic_DNA"/>
</dbReference>
<dbReference type="SMART" id="SM00477">
    <property type="entry name" value="NUC"/>
    <property type="match status" value="1"/>
</dbReference>
<dbReference type="InterPro" id="IPR020821">
    <property type="entry name" value="ENPP1-3/EXOG-like_nuc-like"/>
</dbReference>
<dbReference type="SUPFAM" id="SSF54060">
    <property type="entry name" value="His-Me finger endonucleases"/>
    <property type="match status" value="1"/>
</dbReference>